<evidence type="ECO:0000256" key="3">
    <source>
        <dbReference type="ARBA" id="ARBA00022896"/>
    </source>
</evidence>
<dbReference type="EC" id="1.14.11.-" evidence="8"/>
<name>A0ABW3HA70_9SPHN</name>
<evidence type="ECO:0000256" key="6">
    <source>
        <dbReference type="ARBA" id="ARBA00023004"/>
    </source>
</evidence>
<evidence type="ECO:0000256" key="2">
    <source>
        <dbReference type="ARBA" id="ARBA00022723"/>
    </source>
</evidence>
<feature type="domain" description="Fe2OG dioxygenase" evidence="7">
    <location>
        <begin position="111"/>
        <end position="220"/>
    </location>
</feature>
<proteinExistence type="predicted"/>
<keyword evidence="5 8" id="KW-0560">Oxidoreductase</keyword>
<keyword evidence="3" id="KW-0847">Vitamin C</keyword>
<evidence type="ECO:0000256" key="1">
    <source>
        <dbReference type="ARBA" id="ARBA00001961"/>
    </source>
</evidence>
<evidence type="ECO:0000256" key="5">
    <source>
        <dbReference type="ARBA" id="ARBA00023002"/>
    </source>
</evidence>
<organism evidence="8 9">
    <name type="scientific">Sphingomonas canadensis</name>
    <dbReference type="NCBI Taxonomy" id="1219257"/>
    <lineage>
        <taxon>Bacteria</taxon>
        <taxon>Pseudomonadati</taxon>
        <taxon>Pseudomonadota</taxon>
        <taxon>Alphaproteobacteria</taxon>
        <taxon>Sphingomonadales</taxon>
        <taxon>Sphingomonadaceae</taxon>
        <taxon>Sphingomonas</taxon>
    </lineage>
</organism>
<dbReference type="Pfam" id="PF13640">
    <property type="entry name" value="2OG-FeII_Oxy_3"/>
    <property type="match status" value="1"/>
</dbReference>
<dbReference type="PANTHER" id="PTHR10869">
    <property type="entry name" value="PROLYL 4-HYDROXYLASE ALPHA SUBUNIT"/>
    <property type="match status" value="1"/>
</dbReference>
<keyword evidence="9" id="KW-1185">Reference proteome</keyword>
<evidence type="ECO:0000256" key="4">
    <source>
        <dbReference type="ARBA" id="ARBA00022964"/>
    </source>
</evidence>
<gene>
    <name evidence="8" type="ORF">ACFQ1E_18435</name>
</gene>
<evidence type="ECO:0000313" key="9">
    <source>
        <dbReference type="Proteomes" id="UP001596977"/>
    </source>
</evidence>
<evidence type="ECO:0000313" key="8">
    <source>
        <dbReference type="EMBL" id="MFD0948323.1"/>
    </source>
</evidence>
<dbReference type="PANTHER" id="PTHR10869:SF246">
    <property type="entry name" value="TRANSMEMBRANE PROLYL 4-HYDROXYLASE"/>
    <property type="match status" value="1"/>
</dbReference>
<reference evidence="9" key="1">
    <citation type="journal article" date="2019" name="Int. J. Syst. Evol. Microbiol.">
        <title>The Global Catalogue of Microorganisms (GCM) 10K type strain sequencing project: providing services to taxonomists for standard genome sequencing and annotation.</title>
        <authorList>
            <consortium name="The Broad Institute Genomics Platform"/>
            <consortium name="The Broad Institute Genome Sequencing Center for Infectious Disease"/>
            <person name="Wu L."/>
            <person name="Ma J."/>
        </authorList>
    </citation>
    <scope>NUCLEOTIDE SEQUENCE [LARGE SCALE GENOMIC DNA]</scope>
    <source>
        <strain evidence="9">CCUG 62982</strain>
    </source>
</reference>
<dbReference type="GO" id="GO:0016491">
    <property type="term" value="F:oxidoreductase activity"/>
    <property type="evidence" value="ECO:0007669"/>
    <property type="project" value="UniProtKB-KW"/>
</dbReference>
<dbReference type="SMART" id="SM00702">
    <property type="entry name" value="P4Hc"/>
    <property type="match status" value="1"/>
</dbReference>
<protein>
    <submittedName>
        <fullName evidence="8">Prolyl hydroxylase family protein</fullName>
        <ecNumber evidence="8">1.14.11.-</ecNumber>
    </submittedName>
</protein>
<comment type="cofactor">
    <cofactor evidence="1">
        <name>L-ascorbate</name>
        <dbReference type="ChEBI" id="CHEBI:38290"/>
    </cofactor>
</comment>
<sequence length="238" mass="27067">MSLLFRKNPGQSSTRARVSRDVAARLEANPFIKRAPAQGAQIYLFHNYLRDEDCDMLMGLIDSNRRPSTLLSASQDPEFRTSESCDLNRHADEVRPIDEGLAALLGVPPEHGETMQGQRYAPGQQFRAHCDYFHEGESYWPAMQAQGGQRTWTTMIYLNDVEEGGATWFPRAGIRIAPRRGTLLIWNNMLPDGSPNYDTLHEGMKVVSGTKYVITKWFRENPWVQGSFTSYYGNVRMT</sequence>
<accession>A0ABW3HA70</accession>
<evidence type="ECO:0000259" key="7">
    <source>
        <dbReference type="PROSITE" id="PS51471"/>
    </source>
</evidence>
<dbReference type="InterPro" id="IPR006620">
    <property type="entry name" value="Pro_4_hyd_alph"/>
</dbReference>
<dbReference type="PROSITE" id="PS51471">
    <property type="entry name" value="FE2OG_OXY"/>
    <property type="match status" value="1"/>
</dbReference>
<dbReference type="InterPro" id="IPR044862">
    <property type="entry name" value="Pro_4_hyd_alph_FE2OG_OXY"/>
</dbReference>
<dbReference type="Gene3D" id="2.60.120.620">
    <property type="entry name" value="q2cbj1_9rhob like domain"/>
    <property type="match status" value="1"/>
</dbReference>
<dbReference type="EMBL" id="JBHTJG010000011">
    <property type="protein sequence ID" value="MFD0948323.1"/>
    <property type="molecule type" value="Genomic_DNA"/>
</dbReference>
<dbReference type="RefSeq" id="WP_264946044.1">
    <property type="nucleotide sequence ID" value="NZ_JAPDRA010000011.1"/>
</dbReference>
<keyword evidence="6" id="KW-0408">Iron</keyword>
<dbReference type="Proteomes" id="UP001596977">
    <property type="component" value="Unassembled WGS sequence"/>
</dbReference>
<comment type="caution">
    <text evidence="8">The sequence shown here is derived from an EMBL/GenBank/DDBJ whole genome shotgun (WGS) entry which is preliminary data.</text>
</comment>
<keyword evidence="2" id="KW-0479">Metal-binding</keyword>
<dbReference type="InterPro" id="IPR005123">
    <property type="entry name" value="Oxoglu/Fe-dep_dioxygenase_dom"/>
</dbReference>
<keyword evidence="4" id="KW-0223">Dioxygenase</keyword>
<dbReference type="InterPro" id="IPR045054">
    <property type="entry name" value="P4HA-like"/>
</dbReference>